<accession>A0A329MM17</accession>
<sequence>MAACIVQSGFFEIYMFHNDISSVNASVLKRMLTKSLSSKAFRTAKPFILDLSEKYIVEMALNLGKRQRQRHRQAVILVSMRLFSILSCFLIYLLPQIRYNVVTTGTFGVDLPEGNGRTVSCGYWLIEGCSFFGEKLVYAYDAAFLRKA</sequence>
<dbReference type="EMBL" id="QMFB01000014">
    <property type="protein sequence ID" value="RAV18947.1"/>
    <property type="molecule type" value="Genomic_DNA"/>
</dbReference>
<reference evidence="2 3" key="1">
    <citation type="journal article" date="2009" name="Int. J. Syst. Evol. Microbiol.">
        <title>Paenibacillus contaminans sp. nov., isolated from a contaminated laboratory plate.</title>
        <authorList>
            <person name="Chou J.H."/>
            <person name="Lee J.H."/>
            <person name="Lin M.C."/>
            <person name="Chang P.S."/>
            <person name="Arun A.B."/>
            <person name="Young C.C."/>
            <person name="Chen W.M."/>
        </authorList>
    </citation>
    <scope>NUCLEOTIDE SEQUENCE [LARGE SCALE GENOMIC DNA]</scope>
    <source>
        <strain evidence="2 3">CKOBP-6</strain>
    </source>
</reference>
<organism evidence="2 3">
    <name type="scientific">Paenibacillus contaminans</name>
    <dbReference type="NCBI Taxonomy" id="450362"/>
    <lineage>
        <taxon>Bacteria</taxon>
        <taxon>Bacillati</taxon>
        <taxon>Bacillota</taxon>
        <taxon>Bacilli</taxon>
        <taxon>Bacillales</taxon>
        <taxon>Paenibacillaceae</taxon>
        <taxon>Paenibacillus</taxon>
    </lineage>
</organism>
<dbReference type="RefSeq" id="WP_113033154.1">
    <property type="nucleotide sequence ID" value="NZ_QMFB01000014.1"/>
</dbReference>
<keyword evidence="1" id="KW-0812">Transmembrane</keyword>
<keyword evidence="3" id="KW-1185">Reference proteome</keyword>
<comment type="caution">
    <text evidence="2">The sequence shown here is derived from an EMBL/GenBank/DDBJ whole genome shotgun (WGS) entry which is preliminary data.</text>
</comment>
<evidence type="ECO:0000313" key="3">
    <source>
        <dbReference type="Proteomes" id="UP000250369"/>
    </source>
</evidence>
<evidence type="ECO:0000313" key="2">
    <source>
        <dbReference type="EMBL" id="RAV18947.1"/>
    </source>
</evidence>
<proteinExistence type="predicted"/>
<evidence type="ECO:0000256" key="1">
    <source>
        <dbReference type="SAM" id="Phobius"/>
    </source>
</evidence>
<dbReference type="Proteomes" id="UP000250369">
    <property type="component" value="Unassembled WGS sequence"/>
</dbReference>
<name>A0A329MM17_9BACL</name>
<keyword evidence="1" id="KW-1133">Transmembrane helix</keyword>
<gene>
    <name evidence="2" type="ORF">DQG23_22610</name>
</gene>
<protein>
    <submittedName>
        <fullName evidence="2">Uncharacterized protein</fullName>
    </submittedName>
</protein>
<feature type="transmembrane region" description="Helical" evidence="1">
    <location>
        <begin position="74"/>
        <end position="94"/>
    </location>
</feature>
<keyword evidence="1" id="KW-0472">Membrane</keyword>
<dbReference type="AlphaFoldDB" id="A0A329MM17"/>